<gene>
    <name evidence="5" type="ORF">AB8S09_11235</name>
</gene>
<accession>A0ABV4DZ72</accession>
<evidence type="ECO:0000259" key="4">
    <source>
        <dbReference type="PROSITE" id="PS01124"/>
    </source>
</evidence>
<dbReference type="InterPro" id="IPR018060">
    <property type="entry name" value="HTH_AraC"/>
</dbReference>
<dbReference type="PANTHER" id="PTHR43280:SF34">
    <property type="entry name" value="ARAC-FAMILY TRANSCRIPTIONAL REGULATOR"/>
    <property type="match status" value="1"/>
</dbReference>
<dbReference type="SMART" id="SM00342">
    <property type="entry name" value="HTH_ARAC"/>
    <property type="match status" value="1"/>
</dbReference>
<comment type="caution">
    <text evidence="5">The sequence shown here is derived from an EMBL/GenBank/DDBJ whole genome shotgun (WGS) entry which is preliminary data.</text>
</comment>
<name>A0ABV4DZ72_9CLOT</name>
<dbReference type="EMBL" id="JBGFFE010000017">
    <property type="protein sequence ID" value="MEY8764205.1"/>
    <property type="molecule type" value="Genomic_DNA"/>
</dbReference>
<dbReference type="InterPro" id="IPR009057">
    <property type="entry name" value="Homeodomain-like_sf"/>
</dbReference>
<dbReference type="PROSITE" id="PS01124">
    <property type="entry name" value="HTH_ARAC_FAMILY_2"/>
    <property type="match status" value="1"/>
</dbReference>
<dbReference type="PANTHER" id="PTHR43280">
    <property type="entry name" value="ARAC-FAMILY TRANSCRIPTIONAL REGULATOR"/>
    <property type="match status" value="1"/>
</dbReference>
<keyword evidence="1" id="KW-0805">Transcription regulation</keyword>
<dbReference type="Gene3D" id="1.10.10.60">
    <property type="entry name" value="Homeodomain-like"/>
    <property type="match status" value="2"/>
</dbReference>
<reference evidence="5 6" key="1">
    <citation type="submission" date="2024-08" db="EMBL/GenBank/DDBJ databases">
        <title>Clostridium lapicellarii sp. nov., and Clostridium renhuaiense sp. nov., two species isolated from the mud in a fermentation cellar used for producing sauce-flavour Chinese liquors.</title>
        <authorList>
            <person name="Yang F."/>
            <person name="Wang H."/>
            <person name="Chen L.Q."/>
            <person name="Zhou N."/>
            <person name="Lu J.J."/>
            <person name="Pu X.X."/>
            <person name="Wan B."/>
            <person name="Wang L."/>
            <person name="Liu S.J."/>
        </authorList>
    </citation>
    <scope>NUCLEOTIDE SEQUENCE [LARGE SCALE GENOMIC DNA]</scope>
    <source>
        <strain evidence="5 6">MT-113</strain>
    </source>
</reference>
<dbReference type="InterPro" id="IPR014710">
    <property type="entry name" value="RmlC-like_jellyroll"/>
</dbReference>
<dbReference type="Pfam" id="PF12833">
    <property type="entry name" value="HTH_18"/>
    <property type="match status" value="1"/>
</dbReference>
<sequence>MCKNKILKIKKGYLHRDFKIFHLKNRESIDFQFHYHDFNKIVIFISGDTTYLIEGNSYKLKPWDILLINSNDIHKAVIDPNKIYERIIFWVNPDFLIKYNNNCNLLSCFDLASAQRFNLLRLDGPQLADTKKLLSRIKSSLKNREFGYKTLINCLFIQFMVYINRWFLDQKNLREFSDIKCDENIGSILNYINKNLSSDLSIDSISSRFYMSKYYLMHKFKEQTGYTIHNYIIQKRLIMSNLLIKKGRSITDACMESGFNDYSNFSRAFKKIFMLSPKEYYKKNFMR</sequence>
<evidence type="ECO:0000256" key="3">
    <source>
        <dbReference type="ARBA" id="ARBA00023163"/>
    </source>
</evidence>
<keyword evidence="6" id="KW-1185">Reference proteome</keyword>
<feature type="domain" description="HTH araC/xylS-type" evidence="4">
    <location>
        <begin position="186"/>
        <end position="283"/>
    </location>
</feature>
<dbReference type="InterPro" id="IPR037923">
    <property type="entry name" value="HTH-like"/>
</dbReference>
<dbReference type="SUPFAM" id="SSF51215">
    <property type="entry name" value="Regulatory protein AraC"/>
    <property type="match status" value="1"/>
</dbReference>
<evidence type="ECO:0000256" key="1">
    <source>
        <dbReference type="ARBA" id="ARBA00023015"/>
    </source>
</evidence>
<keyword evidence="3" id="KW-0804">Transcription</keyword>
<dbReference type="InterPro" id="IPR003313">
    <property type="entry name" value="AraC-bd"/>
</dbReference>
<dbReference type="Proteomes" id="UP001565220">
    <property type="component" value="Unassembled WGS sequence"/>
</dbReference>
<dbReference type="Pfam" id="PF02311">
    <property type="entry name" value="AraC_binding"/>
    <property type="match status" value="1"/>
</dbReference>
<organism evidence="5 6">
    <name type="scientific">Clostridium lapidicellarium</name>
    <dbReference type="NCBI Taxonomy" id="3240931"/>
    <lineage>
        <taxon>Bacteria</taxon>
        <taxon>Bacillati</taxon>
        <taxon>Bacillota</taxon>
        <taxon>Clostridia</taxon>
        <taxon>Eubacteriales</taxon>
        <taxon>Clostridiaceae</taxon>
        <taxon>Clostridium</taxon>
    </lineage>
</organism>
<evidence type="ECO:0000256" key="2">
    <source>
        <dbReference type="ARBA" id="ARBA00023125"/>
    </source>
</evidence>
<dbReference type="RefSeq" id="WP_369869131.1">
    <property type="nucleotide sequence ID" value="NZ_JBGFFE010000017.1"/>
</dbReference>
<dbReference type="Gene3D" id="2.60.120.10">
    <property type="entry name" value="Jelly Rolls"/>
    <property type="match status" value="1"/>
</dbReference>
<keyword evidence="2" id="KW-0238">DNA-binding</keyword>
<evidence type="ECO:0000313" key="6">
    <source>
        <dbReference type="Proteomes" id="UP001565220"/>
    </source>
</evidence>
<evidence type="ECO:0000313" key="5">
    <source>
        <dbReference type="EMBL" id="MEY8764205.1"/>
    </source>
</evidence>
<proteinExistence type="predicted"/>
<dbReference type="SUPFAM" id="SSF46689">
    <property type="entry name" value="Homeodomain-like"/>
    <property type="match status" value="2"/>
</dbReference>
<protein>
    <submittedName>
        <fullName evidence="5">AraC family transcriptional regulator</fullName>
    </submittedName>
</protein>